<protein>
    <submittedName>
        <fullName evidence="1">Uncharacterized protein</fullName>
    </submittedName>
</protein>
<evidence type="ECO:0000313" key="1">
    <source>
        <dbReference type="EMBL" id="EGW11181.1"/>
    </source>
</evidence>
<accession>G3HV72</accession>
<evidence type="ECO:0000313" key="2">
    <source>
        <dbReference type="Proteomes" id="UP000001075"/>
    </source>
</evidence>
<dbReference type="InParanoid" id="G3HV72"/>
<organism evidence="1 2">
    <name type="scientific">Cricetulus griseus</name>
    <name type="common">Chinese hamster</name>
    <name type="synonym">Cricetulus barabensis griseus</name>
    <dbReference type="NCBI Taxonomy" id="10029"/>
    <lineage>
        <taxon>Eukaryota</taxon>
        <taxon>Metazoa</taxon>
        <taxon>Chordata</taxon>
        <taxon>Craniata</taxon>
        <taxon>Vertebrata</taxon>
        <taxon>Euteleostomi</taxon>
        <taxon>Mammalia</taxon>
        <taxon>Eutheria</taxon>
        <taxon>Euarchontoglires</taxon>
        <taxon>Glires</taxon>
        <taxon>Rodentia</taxon>
        <taxon>Myomorpha</taxon>
        <taxon>Muroidea</taxon>
        <taxon>Cricetidae</taxon>
        <taxon>Cricetinae</taxon>
        <taxon>Cricetulus</taxon>
    </lineage>
</organism>
<dbReference type="Proteomes" id="UP000001075">
    <property type="component" value="Unassembled WGS sequence"/>
</dbReference>
<reference evidence="2" key="1">
    <citation type="journal article" date="2011" name="Nat. Biotechnol.">
        <title>The genomic sequence of the Chinese hamster ovary (CHO)-K1 cell line.</title>
        <authorList>
            <person name="Xu X."/>
            <person name="Nagarajan H."/>
            <person name="Lewis N.E."/>
            <person name="Pan S."/>
            <person name="Cai Z."/>
            <person name="Liu X."/>
            <person name="Chen W."/>
            <person name="Xie M."/>
            <person name="Wang W."/>
            <person name="Hammond S."/>
            <person name="Andersen M.R."/>
            <person name="Neff N."/>
            <person name="Passarelli B."/>
            <person name="Koh W."/>
            <person name="Fan H.C."/>
            <person name="Wang J."/>
            <person name="Gui Y."/>
            <person name="Lee K.H."/>
            <person name="Betenbaugh M.J."/>
            <person name="Quake S.R."/>
            <person name="Famili I."/>
            <person name="Palsson B.O."/>
            <person name="Wang J."/>
        </authorList>
    </citation>
    <scope>NUCLEOTIDE SEQUENCE [LARGE SCALE GENOMIC DNA]</scope>
    <source>
        <strain evidence="2">CHO K1 cell line</strain>
    </source>
</reference>
<gene>
    <name evidence="1" type="ORF">I79_014849</name>
</gene>
<dbReference type="AlphaFoldDB" id="G3HV72"/>
<dbReference type="EMBL" id="JH000761">
    <property type="protein sequence ID" value="EGW11181.1"/>
    <property type="molecule type" value="Genomic_DNA"/>
</dbReference>
<sequence>MKLDENSSLPYRKKPRGRFHSSRLQHFTVLLNHGCFSTIPLTSVADFPGLFSKTL</sequence>
<proteinExistence type="predicted"/>
<name>G3HV72_CRIGR</name>